<dbReference type="GO" id="GO:0003676">
    <property type="term" value="F:nucleic acid binding"/>
    <property type="evidence" value="ECO:0007669"/>
    <property type="project" value="UniProtKB-UniRule"/>
</dbReference>
<feature type="region of interest" description="Disordered" evidence="6">
    <location>
        <begin position="308"/>
        <end position="355"/>
    </location>
</feature>
<dbReference type="Gene3D" id="3.30.1370.50">
    <property type="entry name" value="R3H-like domain"/>
    <property type="match status" value="1"/>
</dbReference>
<evidence type="ECO:0000256" key="5">
    <source>
        <dbReference type="ARBA" id="ARBA00023242"/>
    </source>
</evidence>
<reference evidence="9" key="1">
    <citation type="submission" date="2022-07" db="EMBL/GenBank/DDBJ databases">
        <title>Phylogenomic reconstructions and comparative analyses of Kickxellomycotina fungi.</title>
        <authorList>
            <person name="Reynolds N.K."/>
            <person name="Stajich J.E."/>
            <person name="Barry K."/>
            <person name="Grigoriev I.V."/>
            <person name="Crous P."/>
            <person name="Smith M.E."/>
        </authorList>
    </citation>
    <scope>NUCLEOTIDE SEQUENCE</scope>
    <source>
        <strain evidence="9">BCRC 34381</strain>
    </source>
</reference>
<sequence length="689" mass="74435">LVEKAYEAHSSINKTFGDLSGASTIRKNKSVAEAAQKDIKDTLDAMQCMVTTLAQLEGVVERLEKRPREKLVSEEVCGLLNEFLPQIIESAVGDLSTSAMRRQIGDANEGIGAAALDELLTVLVQRYPQLDIQSRMATQRQRMLVVRIPAVITMAINMKLVESDTSSDGGDSGGGLSELEICSVFVLADDEPGPTSKFQVFRRITYDAKIFWYTISGFSIEHRISRMVQWFSQFEDLFSATCSGCRRHLQIDPRTSQHLPPLWRDASRGIRVVDDDFGLQAGAAGRGAAPRSRGTAAMKRLNAQFIDLDVQEQSKRKGRARQNRRGRGRPKGKSTPQEAAGPPPPPQDDMSDGAFGEMADDYIANLSDAGRMQLTGEGARPAFAIRDIGGGADYRCSPTAGTIAGPGSISSDDYAVDDPFRLGDEAAELEYGVSSDDDDGFPCDMDLQRLPGPDGPPASRSGQKGYMQRAQNAETSKGRDRAKSRRGRQKQSSDAPGHGHGDGPSSGFDPYKILKRLDLLTQTSDLESIWLQPMNRQERQVVHILAREYKVKSKSHGNGVMRAPVLTATPDSYQPQNRRRINRVLHLYEAGGLLPEYGLGGPSSDKHANRGKGGGKGGRSKQGPAAAPAGSLHGKMVAEGAPEVGASNIGHKMLQQMGWTPGTGLGAEEKGRATPVDVTIRAGRRGLGA</sequence>
<gene>
    <name evidence="9" type="primary">SQS1</name>
    <name evidence="9" type="ORF">LPJ61_004391</name>
</gene>
<evidence type="ECO:0000259" key="8">
    <source>
        <dbReference type="PROSITE" id="PS51061"/>
    </source>
</evidence>
<dbReference type="Pfam" id="PF01585">
    <property type="entry name" value="G-patch"/>
    <property type="match status" value="1"/>
</dbReference>
<evidence type="ECO:0000313" key="9">
    <source>
        <dbReference type="EMBL" id="KAJ1727793.1"/>
    </source>
</evidence>
<accession>A0A9W8CUQ6</accession>
<name>A0A9W8CUQ6_9FUNG</name>
<dbReference type="SMART" id="SM00443">
    <property type="entry name" value="G_patch"/>
    <property type="match status" value="1"/>
</dbReference>
<keyword evidence="4" id="KW-0804">Transcription</keyword>
<dbReference type="Pfam" id="PF11571">
    <property type="entry name" value="Med27"/>
    <property type="match status" value="1"/>
</dbReference>
<evidence type="ECO:0000256" key="2">
    <source>
        <dbReference type="ARBA" id="ARBA00008048"/>
    </source>
</evidence>
<feature type="compositionally biased region" description="Basic residues" evidence="6">
    <location>
        <begin position="316"/>
        <end position="332"/>
    </location>
</feature>
<feature type="region of interest" description="Disordered" evidence="6">
    <location>
        <begin position="657"/>
        <end position="689"/>
    </location>
</feature>
<dbReference type="InterPro" id="IPR001374">
    <property type="entry name" value="R3H_dom"/>
</dbReference>
<feature type="region of interest" description="Disordered" evidence="6">
    <location>
        <begin position="432"/>
        <end position="509"/>
    </location>
</feature>
<evidence type="ECO:0000313" key="10">
    <source>
        <dbReference type="Proteomes" id="UP001143981"/>
    </source>
</evidence>
<dbReference type="PROSITE" id="PS51061">
    <property type="entry name" value="R3H"/>
    <property type="match status" value="1"/>
</dbReference>
<keyword evidence="3" id="KW-0805">Transcription regulation</keyword>
<feature type="domain" description="G-patch" evidence="7">
    <location>
        <begin position="646"/>
        <end position="689"/>
    </location>
</feature>
<dbReference type="OrthoDB" id="21470at2759"/>
<dbReference type="Proteomes" id="UP001143981">
    <property type="component" value="Unassembled WGS sequence"/>
</dbReference>
<comment type="caution">
    <text evidence="9">The sequence shown here is derived from an EMBL/GenBank/DDBJ whole genome shotgun (WGS) entry which is preliminary data.</text>
</comment>
<evidence type="ECO:0000256" key="6">
    <source>
        <dbReference type="SAM" id="MobiDB-lite"/>
    </source>
</evidence>
<dbReference type="Pfam" id="PF01424">
    <property type="entry name" value="R3H"/>
    <property type="match status" value="1"/>
</dbReference>
<dbReference type="InterPro" id="IPR036867">
    <property type="entry name" value="R3H_dom_sf"/>
</dbReference>
<comment type="similarity">
    <text evidence="2">Belongs to the Mediator complex subunit 27 family.</text>
</comment>
<dbReference type="AlphaFoldDB" id="A0A9W8CUQ6"/>
<dbReference type="GO" id="GO:0016592">
    <property type="term" value="C:mediator complex"/>
    <property type="evidence" value="ECO:0007669"/>
    <property type="project" value="InterPro"/>
</dbReference>
<evidence type="ECO:0000256" key="1">
    <source>
        <dbReference type="ARBA" id="ARBA00004123"/>
    </source>
</evidence>
<dbReference type="SUPFAM" id="SSF82708">
    <property type="entry name" value="R3H domain"/>
    <property type="match status" value="1"/>
</dbReference>
<feature type="region of interest" description="Disordered" evidence="6">
    <location>
        <begin position="596"/>
        <end position="631"/>
    </location>
</feature>
<evidence type="ECO:0000259" key="7">
    <source>
        <dbReference type="PROSITE" id="PS50174"/>
    </source>
</evidence>
<dbReference type="PANTHER" id="PTHR14195">
    <property type="entry name" value="G PATCH DOMAIN CONTAINING PROTEIN 2"/>
    <property type="match status" value="1"/>
</dbReference>
<dbReference type="PROSITE" id="PS50174">
    <property type="entry name" value="G_PATCH"/>
    <property type="match status" value="1"/>
</dbReference>
<feature type="domain" description="R3H" evidence="8">
    <location>
        <begin position="507"/>
        <end position="570"/>
    </location>
</feature>
<dbReference type="InterPro" id="IPR000467">
    <property type="entry name" value="G_patch_dom"/>
</dbReference>
<dbReference type="CDD" id="cd02325">
    <property type="entry name" value="R3H"/>
    <property type="match status" value="1"/>
</dbReference>
<dbReference type="InterPro" id="IPR021627">
    <property type="entry name" value="Mediator_Med27"/>
</dbReference>
<feature type="non-terminal residue" evidence="9">
    <location>
        <position position="1"/>
    </location>
</feature>
<keyword evidence="5" id="KW-0539">Nucleus</keyword>
<dbReference type="InterPro" id="IPR051189">
    <property type="entry name" value="Splicing_assoc_domain"/>
</dbReference>
<comment type="subcellular location">
    <subcellularLocation>
        <location evidence="1">Nucleus</location>
    </subcellularLocation>
</comment>
<dbReference type="EMBL" id="JANBOI010000979">
    <property type="protein sequence ID" value="KAJ1727793.1"/>
    <property type="molecule type" value="Genomic_DNA"/>
</dbReference>
<evidence type="ECO:0000256" key="3">
    <source>
        <dbReference type="ARBA" id="ARBA00023015"/>
    </source>
</evidence>
<protein>
    <submittedName>
        <fullName evidence="9">Squalene synthetase-like protein</fullName>
    </submittedName>
</protein>
<keyword evidence="10" id="KW-1185">Reference proteome</keyword>
<proteinExistence type="inferred from homology"/>
<organism evidence="9 10">
    <name type="scientific">Coemansia biformis</name>
    <dbReference type="NCBI Taxonomy" id="1286918"/>
    <lineage>
        <taxon>Eukaryota</taxon>
        <taxon>Fungi</taxon>
        <taxon>Fungi incertae sedis</taxon>
        <taxon>Zoopagomycota</taxon>
        <taxon>Kickxellomycotina</taxon>
        <taxon>Kickxellomycetes</taxon>
        <taxon>Kickxellales</taxon>
        <taxon>Kickxellaceae</taxon>
        <taxon>Coemansia</taxon>
    </lineage>
</organism>
<evidence type="ECO:0000256" key="4">
    <source>
        <dbReference type="ARBA" id="ARBA00023163"/>
    </source>
</evidence>